<dbReference type="Pfam" id="PF04138">
    <property type="entry name" value="GtrA_DPMS_TM"/>
    <property type="match status" value="1"/>
</dbReference>
<evidence type="ECO:0000256" key="3">
    <source>
        <dbReference type="ARBA" id="ARBA00022692"/>
    </source>
</evidence>
<proteinExistence type="inferred from homology"/>
<keyword evidence="3 6" id="KW-0812">Transmembrane</keyword>
<evidence type="ECO:0000256" key="2">
    <source>
        <dbReference type="ARBA" id="ARBA00009399"/>
    </source>
</evidence>
<keyword evidence="4 6" id="KW-1133">Transmembrane helix</keyword>
<feature type="transmembrane region" description="Helical" evidence="6">
    <location>
        <begin position="68"/>
        <end position="87"/>
    </location>
</feature>
<keyword evidence="5 6" id="KW-0472">Membrane</keyword>
<keyword evidence="9" id="KW-1185">Reference proteome</keyword>
<dbReference type="GO" id="GO:0000271">
    <property type="term" value="P:polysaccharide biosynthetic process"/>
    <property type="evidence" value="ECO:0007669"/>
    <property type="project" value="InterPro"/>
</dbReference>
<organism evidence="8 9">
    <name type="scientific">Gandjariella thermophila</name>
    <dbReference type="NCBI Taxonomy" id="1931992"/>
    <lineage>
        <taxon>Bacteria</taxon>
        <taxon>Bacillati</taxon>
        <taxon>Actinomycetota</taxon>
        <taxon>Actinomycetes</taxon>
        <taxon>Pseudonocardiales</taxon>
        <taxon>Pseudonocardiaceae</taxon>
        <taxon>Gandjariella</taxon>
    </lineage>
</organism>
<reference evidence="9" key="1">
    <citation type="submission" date="2019-04" db="EMBL/GenBank/DDBJ databases">
        <title>Draft genome sequence of Pseudonocardiaceae bacterium SL3-2-4.</title>
        <authorList>
            <person name="Ningsih F."/>
            <person name="Yokota A."/>
            <person name="Sakai Y."/>
            <person name="Nanatani K."/>
            <person name="Yabe S."/>
            <person name="Oetari A."/>
            <person name="Sjamsuridzal W."/>
        </authorList>
    </citation>
    <scope>NUCLEOTIDE SEQUENCE [LARGE SCALE GENOMIC DNA]</scope>
    <source>
        <strain evidence="9">SL3-2-4</strain>
    </source>
</reference>
<dbReference type="Proteomes" id="UP000298860">
    <property type="component" value="Unassembled WGS sequence"/>
</dbReference>
<dbReference type="InterPro" id="IPR051401">
    <property type="entry name" value="GtrA_CellWall_Glycosyl"/>
</dbReference>
<evidence type="ECO:0000256" key="6">
    <source>
        <dbReference type="SAM" id="Phobius"/>
    </source>
</evidence>
<accession>A0A4D4J391</accession>
<dbReference type="PANTHER" id="PTHR38459:SF1">
    <property type="entry name" value="PROPHAGE BACTOPRENOL-LINKED GLUCOSE TRANSLOCASE HOMOLOG"/>
    <property type="match status" value="1"/>
</dbReference>
<feature type="transmembrane region" description="Helical" evidence="6">
    <location>
        <begin position="134"/>
        <end position="155"/>
    </location>
</feature>
<evidence type="ECO:0000313" key="8">
    <source>
        <dbReference type="EMBL" id="GDY28956.1"/>
    </source>
</evidence>
<comment type="caution">
    <text evidence="8">The sequence shown here is derived from an EMBL/GenBank/DDBJ whole genome shotgun (WGS) entry which is preliminary data.</text>
</comment>
<evidence type="ECO:0000256" key="1">
    <source>
        <dbReference type="ARBA" id="ARBA00004141"/>
    </source>
</evidence>
<gene>
    <name evidence="8" type="ORF">GTS_05890</name>
</gene>
<evidence type="ECO:0000313" key="9">
    <source>
        <dbReference type="Proteomes" id="UP000298860"/>
    </source>
</evidence>
<dbReference type="GO" id="GO:0005886">
    <property type="term" value="C:plasma membrane"/>
    <property type="evidence" value="ECO:0007669"/>
    <property type="project" value="TreeGrafter"/>
</dbReference>
<protein>
    <recommendedName>
        <fullName evidence="7">GtrA/DPMS transmembrane domain-containing protein</fullName>
    </recommendedName>
</protein>
<evidence type="ECO:0000259" key="7">
    <source>
        <dbReference type="Pfam" id="PF04138"/>
    </source>
</evidence>
<dbReference type="EMBL" id="BJFL01000002">
    <property type="protein sequence ID" value="GDY28956.1"/>
    <property type="molecule type" value="Genomic_DNA"/>
</dbReference>
<feature type="domain" description="GtrA/DPMS transmembrane" evidence="7">
    <location>
        <begin position="44"/>
        <end position="156"/>
    </location>
</feature>
<evidence type="ECO:0000256" key="5">
    <source>
        <dbReference type="ARBA" id="ARBA00023136"/>
    </source>
</evidence>
<evidence type="ECO:0000256" key="4">
    <source>
        <dbReference type="ARBA" id="ARBA00022989"/>
    </source>
</evidence>
<dbReference type="RefSeq" id="WP_137812332.1">
    <property type="nucleotide sequence ID" value="NZ_BJFL01000002.1"/>
</dbReference>
<sequence>MAGTDQRQANRVSTAERAGELLTGWVDRLPARVRRWLPRELVGFAILGGFTFLIDLALLASLRAWTRLPLPVAVSLSYVAAFGLNFVLNRTVNFRSHAPVGRQALRYALVVGGDYGLTVGVTTGLAALGLDFRLARVLAAASVAVFTYSASRWWVFRDELRAPAAGGR</sequence>
<dbReference type="InterPro" id="IPR007267">
    <property type="entry name" value="GtrA_DPMS_TM"/>
</dbReference>
<dbReference type="PANTHER" id="PTHR38459">
    <property type="entry name" value="PROPHAGE BACTOPRENOL-LINKED GLUCOSE TRANSLOCASE HOMOLOG"/>
    <property type="match status" value="1"/>
</dbReference>
<comment type="similarity">
    <text evidence="2">Belongs to the GtrA family.</text>
</comment>
<comment type="subcellular location">
    <subcellularLocation>
        <location evidence="1">Membrane</location>
        <topology evidence="1">Multi-pass membrane protein</topology>
    </subcellularLocation>
</comment>
<dbReference type="AlphaFoldDB" id="A0A4D4J391"/>
<name>A0A4D4J391_9PSEU</name>
<dbReference type="OrthoDB" id="3259601at2"/>
<feature type="transmembrane region" description="Helical" evidence="6">
    <location>
        <begin position="41"/>
        <end position="62"/>
    </location>
</feature>
<feature type="transmembrane region" description="Helical" evidence="6">
    <location>
        <begin position="107"/>
        <end position="128"/>
    </location>
</feature>